<protein>
    <recommendedName>
        <fullName evidence="1">RNase H type-1 domain-containing protein</fullName>
    </recommendedName>
</protein>
<feature type="domain" description="RNase H type-1" evidence="1">
    <location>
        <begin position="282"/>
        <end position="330"/>
    </location>
</feature>
<dbReference type="CDD" id="cd06222">
    <property type="entry name" value="RNase_H_like"/>
    <property type="match status" value="1"/>
</dbReference>
<dbReference type="Gene3D" id="3.30.420.10">
    <property type="entry name" value="Ribonuclease H-like superfamily/Ribonuclease H"/>
    <property type="match status" value="1"/>
</dbReference>
<organism evidence="2 3">
    <name type="scientific">Solanum verrucosum</name>
    <dbReference type="NCBI Taxonomy" id="315347"/>
    <lineage>
        <taxon>Eukaryota</taxon>
        <taxon>Viridiplantae</taxon>
        <taxon>Streptophyta</taxon>
        <taxon>Embryophyta</taxon>
        <taxon>Tracheophyta</taxon>
        <taxon>Spermatophyta</taxon>
        <taxon>Magnoliopsida</taxon>
        <taxon>eudicotyledons</taxon>
        <taxon>Gunneridae</taxon>
        <taxon>Pentapetalae</taxon>
        <taxon>asterids</taxon>
        <taxon>lamiids</taxon>
        <taxon>Solanales</taxon>
        <taxon>Solanaceae</taxon>
        <taxon>Solanoideae</taxon>
        <taxon>Solaneae</taxon>
        <taxon>Solanum</taxon>
    </lineage>
</organism>
<dbReference type="SUPFAM" id="SSF53098">
    <property type="entry name" value="Ribonuclease H-like"/>
    <property type="match status" value="1"/>
</dbReference>
<dbReference type="PANTHER" id="PTHR47074">
    <property type="entry name" value="BNAC02G40300D PROTEIN"/>
    <property type="match status" value="1"/>
</dbReference>
<name>A0AAF0QXE3_SOLVR</name>
<dbReference type="EMBL" id="CP133616">
    <property type="protein sequence ID" value="WMV30198.1"/>
    <property type="molecule type" value="Genomic_DNA"/>
</dbReference>
<accession>A0AAF0QXE3</accession>
<dbReference type="InterPro" id="IPR036397">
    <property type="entry name" value="RNaseH_sf"/>
</dbReference>
<reference evidence="2" key="1">
    <citation type="submission" date="2023-08" db="EMBL/GenBank/DDBJ databases">
        <title>A de novo genome assembly of Solanum verrucosum Schlechtendal, a Mexican diploid species geographically isolated from the other diploid A-genome species in potato relatives.</title>
        <authorList>
            <person name="Hosaka K."/>
        </authorList>
    </citation>
    <scope>NUCLEOTIDE SEQUENCE</scope>
    <source>
        <tissue evidence="2">Young leaves</tissue>
    </source>
</reference>
<dbReference type="InterPro" id="IPR052929">
    <property type="entry name" value="RNase_H-like_EbsB-rel"/>
</dbReference>
<proteinExistence type="predicted"/>
<evidence type="ECO:0000259" key="1">
    <source>
        <dbReference type="PROSITE" id="PS50879"/>
    </source>
</evidence>
<dbReference type="InterPro" id="IPR012337">
    <property type="entry name" value="RNaseH-like_sf"/>
</dbReference>
<evidence type="ECO:0000313" key="2">
    <source>
        <dbReference type="EMBL" id="WMV30198.1"/>
    </source>
</evidence>
<dbReference type="InterPro" id="IPR044730">
    <property type="entry name" value="RNase_H-like_dom_plant"/>
</dbReference>
<dbReference type="GO" id="GO:0003676">
    <property type="term" value="F:nucleic acid binding"/>
    <property type="evidence" value="ECO:0007669"/>
    <property type="project" value="InterPro"/>
</dbReference>
<dbReference type="Proteomes" id="UP001234989">
    <property type="component" value="Chromosome 5"/>
</dbReference>
<dbReference type="PROSITE" id="PS50879">
    <property type="entry name" value="RNASE_H_1"/>
    <property type="match status" value="1"/>
</dbReference>
<dbReference type="PANTHER" id="PTHR47074:SF68">
    <property type="entry name" value="RNASE H TYPE-1 DOMAIN-CONTAINING PROTEIN"/>
    <property type="match status" value="1"/>
</dbReference>
<dbReference type="InterPro" id="IPR002156">
    <property type="entry name" value="RNaseH_domain"/>
</dbReference>
<dbReference type="AlphaFoldDB" id="A0AAF0QXE3"/>
<dbReference type="InterPro" id="IPR026960">
    <property type="entry name" value="RVT-Znf"/>
</dbReference>
<keyword evidence="3" id="KW-1185">Reference proteome</keyword>
<evidence type="ECO:0000313" key="3">
    <source>
        <dbReference type="Proteomes" id="UP001234989"/>
    </source>
</evidence>
<dbReference type="Pfam" id="PF13966">
    <property type="entry name" value="zf-RVT"/>
    <property type="match status" value="1"/>
</dbReference>
<sequence length="330" mass="37940">MGFGRISSLEGIGPLAQFTSTSHRFDNETIADFMTNEQWNVHKLIRLVPQNQLHTILSTQIQLQHNSTDQAVWNLNSNGLFTISSAWDSIREKRNKTKINSYTWNRHIPFKCSFLLWRTIRGKLPTNEKLASFGIEPSNCYCCHSPGADTIEHIFNSRNLAKNVWNFFAISLGIPTDFLPLRNMIMRWWSMPHHNEAHKIILQSTLIFICWSLWKNRCSNKYRGKQSNIARVKHLVILDTFKLLHTVFPYIPWPLNWSRLCKLLETCIHDTKITVVQWLKPPENWVKLNTDGSALSNPGSMGAGGVLRNHMGKLLFSFSVPLGEGTNNQA</sequence>
<dbReference type="GO" id="GO:0004523">
    <property type="term" value="F:RNA-DNA hybrid ribonuclease activity"/>
    <property type="evidence" value="ECO:0007669"/>
    <property type="project" value="InterPro"/>
</dbReference>
<gene>
    <name evidence="2" type="ORF">MTR67_023583</name>
</gene>